<keyword evidence="2" id="KW-1185">Reference proteome</keyword>
<sequence>MDVALLREVVRVAPYDGEYVTLTIRWKSIASKLSSYFETDIPHRSARDHYETLLESFKATDKAQRLWGTESNEEVAELVDLLQDLADRSEAAAEAKRVKKEKAKTP</sequence>
<evidence type="ECO:0000313" key="2">
    <source>
        <dbReference type="Proteomes" id="UP000481153"/>
    </source>
</evidence>
<reference evidence="1 2" key="1">
    <citation type="submission" date="2019-07" db="EMBL/GenBank/DDBJ databases">
        <title>Genomics analysis of Aphanomyces spp. identifies a new class of oomycete effector associated with host adaptation.</title>
        <authorList>
            <person name="Gaulin E."/>
        </authorList>
    </citation>
    <scope>NUCLEOTIDE SEQUENCE [LARGE SCALE GENOMIC DNA]</scope>
    <source>
        <strain evidence="1 2">ATCC 201684</strain>
    </source>
</reference>
<evidence type="ECO:0000313" key="1">
    <source>
        <dbReference type="EMBL" id="KAF0724203.1"/>
    </source>
</evidence>
<dbReference type="AlphaFoldDB" id="A0A6G0WCY0"/>
<dbReference type="EMBL" id="VJMJ01000278">
    <property type="protein sequence ID" value="KAF0724203.1"/>
    <property type="molecule type" value="Genomic_DNA"/>
</dbReference>
<organism evidence="1 2">
    <name type="scientific">Aphanomyces euteiches</name>
    <dbReference type="NCBI Taxonomy" id="100861"/>
    <lineage>
        <taxon>Eukaryota</taxon>
        <taxon>Sar</taxon>
        <taxon>Stramenopiles</taxon>
        <taxon>Oomycota</taxon>
        <taxon>Saprolegniomycetes</taxon>
        <taxon>Saprolegniales</taxon>
        <taxon>Verrucalvaceae</taxon>
        <taxon>Aphanomyces</taxon>
    </lineage>
</organism>
<dbReference type="PANTHER" id="PTHR37558:SF1">
    <property type="entry name" value="HTH CENPB-TYPE DOMAIN-CONTAINING PROTEIN"/>
    <property type="match status" value="1"/>
</dbReference>
<proteinExistence type="predicted"/>
<protein>
    <submittedName>
        <fullName evidence="1">Uncharacterized protein</fullName>
    </submittedName>
</protein>
<dbReference type="VEuPathDB" id="FungiDB:AeMF1_017066"/>
<dbReference type="Proteomes" id="UP000481153">
    <property type="component" value="Unassembled WGS sequence"/>
</dbReference>
<comment type="caution">
    <text evidence="1">The sequence shown here is derived from an EMBL/GenBank/DDBJ whole genome shotgun (WGS) entry which is preliminary data.</text>
</comment>
<dbReference type="PANTHER" id="PTHR37558">
    <property type="entry name" value="HTH CENPB-TYPE DOMAIN-CONTAINING PROTEIN"/>
    <property type="match status" value="1"/>
</dbReference>
<accession>A0A6G0WCY0</accession>
<name>A0A6G0WCY0_9STRA</name>
<gene>
    <name evidence="1" type="ORF">Ae201684_017101</name>
</gene>